<dbReference type="RefSeq" id="WP_346162288.1">
    <property type="nucleotide sequence ID" value="NZ_BAAAOQ010000004.1"/>
</dbReference>
<keyword evidence="1" id="KW-1133">Transmembrane helix</keyword>
<dbReference type="InterPro" id="IPR026467">
    <property type="entry name" value="Ser/Gly_Cys_C_dom"/>
</dbReference>
<keyword evidence="1" id="KW-0472">Membrane</keyword>
<proteinExistence type="predicted"/>
<evidence type="ECO:0000256" key="1">
    <source>
        <dbReference type="SAM" id="Phobius"/>
    </source>
</evidence>
<sequence>MLDQGVGLAALVLTAGAIGYRLVVAVRIAVMLRADVTVREDLSAEELAFLAGGPRRAVVTVLFRMAGQGRLSVAEDGTVTVRDGGYAPDAAAGIEKALVVAAGVSRSERAGKLVAEAAASRAVRSVGERLQAEGLLIAPSLRRGQFRARRLLWWTAALAPALTVWDLTAGTRERWWAGVALSALATATATLVKPAQDRAPYRVRSTLDTLRAEQDRPAPWRPPGALTALAVTPVGAVALGGLAASREPVLGALITPETWRAGDPAHGGDSGGGWGTSADWGSCGYAGGCGAGGGGGGCGSVGA</sequence>
<gene>
    <name evidence="2" type="ORF">GCM10009787_14130</name>
</gene>
<dbReference type="Proteomes" id="UP001501391">
    <property type="component" value="Unassembled WGS sequence"/>
</dbReference>
<evidence type="ECO:0008006" key="4">
    <source>
        <dbReference type="Google" id="ProtNLM"/>
    </source>
</evidence>
<evidence type="ECO:0000313" key="3">
    <source>
        <dbReference type="Proteomes" id="UP001501391"/>
    </source>
</evidence>
<dbReference type="EMBL" id="BAAAOQ010000004">
    <property type="protein sequence ID" value="GAA2193229.1"/>
    <property type="molecule type" value="Genomic_DNA"/>
</dbReference>
<evidence type="ECO:0000313" key="2">
    <source>
        <dbReference type="EMBL" id="GAA2193229.1"/>
    </source>
</evidence>
<keyword evidence="3" id="KW-1185">Reference proteome</keyword>
<accession>A0ABN3BE69</accession>
<dbReference type="NCBIfam" id="TIGR04222">
    <property type="entry name" value="near_uncomplex"/>
    <property type="match status" value="1"/>
</dbReference>
<feature type="transmembrane region" description="Helical" evidence="1">
    <location>
        <begin position="6"/>
        <end position="30"/>
    </location>
</feature>
<feature type="transmembrane region" description="Helical" evidence="1">
    <location>
        <begin position="151"/>
        <end position="169"/>
    </location>
</feature>
<reference evidence="2 3" key="1">
    <citation type="journal article" date="2019" name="Int. J. Syst. Evol. Microbiol.">
        <title>The Global Catalogue of Microorganisms (GCM) 10K type strain sequencing project: providing services to taxonomists for standard genome sequencing and annotation.</title>
        <authorList>
            <consortium name="The Broad Institute Genomics Platform"/>
            <consortium name="The Broad Institute Genome Sequencing Center for Infectious Disease"/>
            <person name="Wu L."/>
            <person name="Ma J."/>
        </authorList>
    </citation>
    <scope>NUCLEOTIDE SEQUENCE [LARGE SCALE GENOMIC DNA]</scope>
    <source>
        <strain evidence="2 3">JCM 14924</strain>
    </source>
</reference>
<keyword evidence="1" id="KW-0812">Transmembrane</keyword>
<organism evidence="2 3">
    <name type="scientific">Streptomyces bangladeshensis</name>
    <dbReference type="NCBI Taxonomy" id="295352"/>
    <lineage>
        <taxon>Bacteria</taxon>
        <taxon>Bacillati</taxon>
        <taxon>Actinomycetota</taxon>
        <taxon>Actinomycetes</taxon>
        <taxon>Kitasatosporales</taxon>
        <taxon>Streptomycetaceae</taxon>
        <taxon>Streptomyces</taxon>
    </lineage>
</organism>
<comment type="caution">
    <text evidence="2">The sequence shown here is derived from an EMBL/GenBank/DDBJ whole genome shotgun (WGS) entry which is preliminary data.</text>
</comment>
<protein>
    <recommendedName>
        <fullName evidence="4">TIGR04222 domain-containing membrane protein</fullName>
    </recommendedName>
</protein>
<name>A0ABN3BE69_9ACTN</name>
<feature type="transmembrane region" description="Helical" evidence="1">
    <location>
        <begin position="175"/>
        <end position="192"/>
    </location>
</feature>